<feature type="compositionally biased region" description="Gly residues" evidence="1">
    <location>
        <begin position="220"/>
        <end position="231"/>
    </location>
</feature>
<dbReference type="GO" id="GO:0005227">
    <property type="term" value="F:calcium-activated cation channel activity"/>
    <property type="evidence" value="ECO:0007669"/>
    <property type="project" value="InterPro"/>
</dbReference>
<evidence type="ECO:0000256" key="2">
    <source>
        <dbReference type="SAM" id="Phobius"/>
    </source>
</evidence>
<dbReference type="OrthoDB" id="1689567at2759"/>
<organism evidence="4">
    <name type="scientific">Triticum aestivum</name>
    <name type="common">Wheat</name>
    <dbReference type="NCBI Taxonomy" id="4565"/>
    <lineage>
        <taxon>Eukaryota</taxon>
        <taxon>Viridiplantae</taxon>
        <taxon>Streptophyta</taxon>
        <taxon>Embryophyta</taxon>
        <taxon>Tracheophyta</taxon>
        <taxon>Spermatophyta</taxon>
        <taxon>Magnoliopsida</taxon>
        <taxon>Liliopsida</taxon>
        <taxon>Poales</taxon>
        <taxon>Poaceae</taxon>
        <taxon>BOP clade</taxon>
        <taxon>Pooideae</taxon>
        <taxon>Triticodae</taxon>
        <taxon>Triticeae</taxon>
        <taxon>Triticinae</taxon>
        <taxon>Triticum</taxon>
    </lineage>
</organism>
<dbReference type="Proteomes" id="UP000815260">
    <property type="component" value="Chromosome 5A"/>
</dbReference>
<evidence type="ECO:0000259" key="3">
    <source>
        <dbReference type="Pfam" id="PF02714"/>
    </source>
</evidence>
<evidence type="ECO:0000256" key="1">
    <source>
        <dbReference type="SAM" id="MobiDB-lite"/>
    </source>
</evidence>
<dbReference type="InterPro" id="IPR045122">
    <property type="entry name" value="Csc1-like"/>
</dbReference>
<gene>
    <name evidence="4" type="ORF">CFC21_063863</name>
</gene>
<dbReference type="Pfam" id="PF02714">
    <property type="entry name" value="RSN1_7TM"/>
    <property type="match status" value="1"/>
</dbReference>
<reference evidence="4" key="1">
    <citation type="journal article" date="2017" name="Gigascience">
        <title>The first near-complete assembly of the hexaploid bread wheat genome, Triticum aestivum.</title>
        <authorList>
            <person name="Zimin A.V."/>
            <person name="Puiu D."/>
            <person name="Hall R."/>
            <person name="Kingan S."/>
            <person name="Clavijo B.J."/>
            <person name="Salzberg S.L."/>
        </authorList>
    </citation>
    <scope>NUCLEOTIDE SEQUENCE</scope>
    <source>
        <tissue evidence="4">Leaf</tissue>
    </source>
</reference>
<dbReference type="PANTHER" id="PTHR13018:SF146">
    <property type="entry name" value="TO DEHYDRATION PROTEIN, PUTATIVE, EXPRESSED-RELATED"/>
    <property type="match status" value="1"/>
</dbReference>
<keyword evidence="2" id="KW-0812">Transmembrane</keyword>
<comment type="caution">
    <text evidence="4">The sequence shown here is derived from an EMBL/GenBank/DDBJ whole genome shotgun (WGS) entry which is preliminary data.</text>
</comment>
<dbReference type="InterPro" id="IPR003864">
    <property type="entry name" value="CSC1/OSCA1-like_7TM"/>
</dbReference>
<dbReference type="EMBL" id="CM022223">
    <property type="protein sequence ID" value="KAF7056461.1"/>
    <property type="molecule type" value="Genomic_DNA"/>
</dbReference>
<evidence type="ECO:0000313" key="4">
    <source>
        <dbReference type="EMBL" id="KAF7056461.1"/>
    </source>
</evidence>
<sequence length="284" mass="32262">ASFFITYVLTSGWASLSSELMQLFGLIYNFIRKYVLRMKEDTEFVPSFPYHTEVPKVLLFGLLGFTCSVLAPLILPFLLVYFFLGYVVYRNQLLNVYRTRYDTGGLYWPIIHNTVIFSLVLTQIICLGVFGLKVSPVAAGFTIPLIIFTLLFNQYCRTRLLPLFSTFPAQNLIDMDREDELSGRMEHIHHGLHTAYCQFPESEDIQLEEIRTVGNDEDGGGCSPGEFNGKGGSDESNGKETLQEQQQPRRDLSHPTLKGLPVSRLQNAVRCVTFLIRLQKRGLS</sequence>
<feature type="non-terminal residue" evidence="4">
    <location>
        <position position="1"/>
    </location>
</feature>
<feature type="transmembrane region" description="Helical" evidence="2">
    <location>
        <begin position="137"/>
        <end position="155"/>
    </location>
</feature>
<reference evidence="4" key="2">
    <citation type="submission" date="2020-03" db="EMBL/GenBank/DDBJ databases">
        <title>The second near-complete assembly of the hexaploid bread wheat (Triticum aestivum) genome.</title>
        <authorList>
            <person name="Zimin A.V."/>
            <person name="Puiu D."/>
            <person name="Shumante A."/>
            <person name="Alonge M."/>
            <person name="Salzberg S.L."/>
        </authorList>
    </citation>
    <scope>NUCLEOTIDE SEQUENCE</scope>
    <source>
        <tissue evidence="4">Leaf</tissue>
    </source>
</reference>
<protein>
    <recommendedName>
        <fullName evidence="3">CSC1/OSCA1-like 7TM region domain-containing protein</fullName>
    </recommendedName>
</protein>
<dbReference type="PANTHER" id="PTHR13018">
    <property type="entry name" value="PROBABLE MEMBRANE PROTEIN DUF221-RELATED"/>
    <property type="match status" value="1"/>
</dbReference>
<feature type="transmembrane region" description="Helical" evidence="2">
    <location>
        <begin position="57"/>
        <end position="86"/>
    </location>
</feature>
<name>A0A9R1H1Y7_WHEAT</name>
<keyword evidence="2" id="KW-0472">Membrane</keyword>
<feature type="transmembrane region" description="Helical" evidence="2">
    <location>
        <begin position="106"/>
        <end position="130"/>
    </location>
</feature>
<feature type="region of interest" description="Disordered" evidence="1">
    <location>
        <begin position="213"/>
        <end position="258"/>
    </location>
</feature>
<proteinExistence type="predicted"/>
<keyword evidence="2" id="KW-1133">Transmembrane helix</keyword>
<dbReference type="GO" id="GO:0016020">
    <property type="term" value="C:membrane"/>
    <property type="evidence" value="ECO:0007669"/>
    <property type="project" value="InterPro"/>
</dbReference>
<accession>A0A9R1H1Y7</accession>
<feature type="compositionally biased region" description="Basic and acidic residues" evidence="1">
    <location>
        <begin position="232"/>
        <end position="253"/>
    </location>
</feature>
<feature type="domain" description="CSC1/OSCA1-like 7TM region" evidence="3">
    <location>
        <begin position="1"/>
        <end position="130"/>
    </location>
</feature>
<dbReference type="AlphaFoldDB" id="A0A9R1H1Y7"/>